<feature type="domain" description="Heterokaryon incompatibility" evidence="1">
    <location>
        <begin position="45"/>
        <end position="192"/>
    </location>
</feature>
<keyword evidence="3" id="KW-1185">Reference proteome</keyword>
<sequence length="573" mass="64932">MAPYQYRPIESDNHIRILYIDPTDDDEQQLSGTLVHTDVTDQPVYDALSYFWGPPDLCRKILIDGQELAVTVNLELALKRVRARRKYGSEVQEGPIPIWADGVCVNQNDTQERSHQVRLMSQIYSNCQAGLIYLGEEADGSHDAYLFMESIRDCSIIDLASIFDKTRVGDGVQRFITLLSRPWFRRIWVIQEFALPRKVRMICGSWDVAGEQVHVFSHVVQALAEAQHMKAVYNDWPTANCNFLVDTRIQLGRSLGPTAAESPEAVPRSLPLFRLLSEACAFEATDPRDHYFALLGLVSYGTRDGDLVADYSKTLEQVEMEFARHFVDDGYGLAMLNSGCHVQERPSTYPSWLPNWAGRFPQPFGRIWNYHEHKQSDPKTVYMATLPGDGRTLLVECCRIEAVKAVGSPIVGGGKGLWNGDWLREMEKMTVESTIYPSGIDVEEAMWRSIIADRTVEQVRPARQDYGTLYQNLRQSPVLGNITFSAAVATTGSVRFCITTEGFFGLVPSYAEVGDIIVTIKGDKVQAMYAVRKRVADDNDDDVAYTWLGQAYVHDLWKVKKYEELEWEVLRIK</sequence>
<dbReference type="PANTHER" id="PTHR24148:SF64">
    <property type="entry name" value="HETEROKARYON INCOMPATIBILITY DOMAIN-CONTAINING PROTEIN"/>
    <property type="match status" value="1"/>
</dbReference>
<dbReference type="AlphaFoldDB" id="A0AAE0P3D8"/>
<reference evidence="2" key="2">
    <citation type="submission" date="2023-07" db="EMBL/GenBank/DDBJ databases">
        <authorList>
            <consortium name="Lawrence Berkeley National Laboratory"/>
            <person name="Haridas S."/>
            <person name="Hensen N."/>
            <person name="Bonometti L."/>
            <person name="Westerberg I."/>
            <person name="Brannstrom I.O."/>
            <person name="Guillou S."/>
            <person name="Cros-Aarteil S."/>
            <person name="Calhoun S."/>
            <person name="Kuo A."/>
            <person name="Mondo S."/>
            <person name="Pangilinan J."/>
            <person name="Riley R."/>
            <person name="LaButti K."/>
            <person name="Andreopoulos B."/>
            <person name="Lipzen A."/>
            <person name="Chen C."/>
            <person name="Yanf M."/>
            <person name="Daum C."/>
            <person name="Ng V."/>
            <person name="Clum A."/>
            <person name="Steindorff A."/>
            <person name="Ohm R."/>
            <person name="Martin F."/>
            <person name="Silar P."/>
            <person name="Natvig D."/>
            <person name="Lalanne C."/>
            <person name="Gautier V."/>
            <person name="Ament-velasquez S.L."/>
            <person name="Kruys A."/>
            <person name="Hutchinson M.I."/>
            <person name="Powell A.J."/>
            <person name="Barry K."/>
            <person name="Miller A.N."/>
            <person name="Grigoriev I.V."/>
            <person name="Debuchy R."/>
            <person name="Gladieux P."/>
            <person name="Thoren M.H."/>
            <person name="Johannesson H."/>
        </authorList>
    </citation>
    <scope>NUCLEOTIDE SEQUENCE</scope>
    <source>
        <strain evidence="2">FGSC 1904</strain>
    </source>
</reference>
<evidence type="ECO:0000259" key="1">
    <source>
        <dbReference type="Pfam" id="PF06985"/>
    </source>
</evidence>
<dbReference type="PANTHER" id="PTHR24148">
    <property type="entry name" value="ANKYRIN REPEAT DOMAIN-CONTAINING PROTEIN 39 HOMOLOG-RELATED"/>
    <property type="match status" value="1"/>
</dbReference>
<name>A0AAE0P3D8_SORBR</name>
<gene>
    <name evidence="2" type="ORF">B0T20DRAFT_482805</name>
</gene>
<dbReference type="InterPro" id="IPR010730">
    <property type="entry name" value="HET"/>
</dbReference>
<evidence type="ECO:0000313" key="3">
    <source>
        <dbReference type="Proteomes" id="UP001281003"/>
    </source>
</evidence>
<comment type="caution">
    <text evidence="2">The sequence shown here is derived from an EMBL/GenBank/DDBJ whole genome shotgun (WGS) entry which is preliminary data.</text>
</comment>
<protein>
    <submittedName>
        <fullName evidence="2">Heterokaryon incompatibility protein-domain-containing protein</fullName>
    </submittedName>
</protein>
<dbReference type="InterPro" id="IPR052895">
    <property type="entry name" value="HetReg/Transcr_Mod"/>
</dbReference>
<reference evidence="2" key="1">
    <citation type="journal article" date="2023" name="Mol. Phylogenet. Evol.">
        <title>Genome-scale phylogeny and comparative genomics of the fungal order Sordariales.</title>
        <authorList>
            <person name="Hensen N."/>
            <person name="Bonometti L."/>
            <person name="Westerberg I."/>
            <person name="Brannstrom I.O."/>
            <person name="Guillou S."/>
            <person name="Cros-Aarteil S."/>
            <person name="Calhoun S."/>
            <person name="Haridas S."/>
            <person name="Kuo A."/>
            <person name="Mondo S."/>
            <person name="Pangilinan J."/>
            <person name="Riley R."/>
            <person name="LaButti K."/>
            <person name="Andreopoulos B."/>
            <person name="Lipzen A."/>
            <person name="Chen C."/>
            <person name="Yan M."/>
            <person name="Daum C."/>
            <person name="Ng V."/>
            <person name="Clum A."/>
            <person name="Steindorff A."/>
            <person name="Ohm R.A."/>
            <person name="Martin F."/>
            <person name="Silar P."/>
            <person name="Natvig D.O."/>
            <person name="Lalanne C."/>
            <person name="Gautier V."/>
            <person name="Ament-Velasquez S.L."/>
            <person name="Kruys A."/>
            <person name="Hutchinson M.I."/>
            <person name="Powell A.J."/>
            <person name="Barry K."/>
            <person name="Miller A.N."/>
            <person name="Grigoriev I.V."/>
            <person name="Debuchy R."/>
            <person name="Gladieux P."/>
            <person name="Hiltunen Thoren M."/>
            <person name="Johannesson H."/>
        </authorList>
    </citation>
    <scope>NUCLEOTIDE SEQUENCE</scope>
    <source>
        <strain evidence="2">FGSC 1904</strain>
    </source>
</reference>
<dbReference type="EMBL" id="JAUTDP010000011">
    <property type="protein sequence ID" value="KAK3392668.1"/>
    <property type="molecule type" value="Genomic_DNA"/>
</dbReference>
<evidence type="ECO:0000313" key="2">
    <source>
        <dbReference type="EMBL" id="KAK3392668.1"/>
    </source>
</evidence>
<dbReference type="Pfam" id="PF06985">
    <property type="entry name" value="HET"/>
    <property type="match status" value="1"/>
</dbReference>
<organism evidence="2 3">
    <name type="scientific">Sordaria brevicollis</name>
    <dbReference type="NCBI Taxonomy" id="83679"/>
    <lineage>
        <taxon>Eukaryota</taxon>
        <taxon>Fungi</taxon>
        <taxon>Dikarya</taxon>
        <taxon>Ascomycota</taxon>
        <taxon>Pezizomycotina</taxon>
        <taxon>Sordariomycetes</taxon>
        <taxon>Sordariomycetidae</taxon>
        <taxon>Sordariales</taxon>
        <taxon>Sordariaceae</taxon>
        <taxon>Sordaria</taxon>
    </lineage>
</organism>
<accession>A0AAE0P3D8</accession>
<dbReference type="Proteomes" id="UP001281003">
    <property type="component" value="Unassembled WGS sequence"/>
</dbReference>
<proteinExistence type="predicted"/>